<evidence type="ECO:0000313" key="8">
    <source>
        <dbReference type="EMBL" id="KAL3762298.1"/>
    </source>
</evidence>
<keyword evidence="3" id="KW-0963">Cytoplasm</keyword>
<keyword evidence="5" id="KW-0206">Cytoskeleton</keyword>
<dbReference type="Pfam" id="PF12317">
    <property type="entry name" value="IFT46_B_C"/>
    <property type="match status" value="1"/>
</dbReference>
<reference evidence="8 9" key="1">
    <citation type="submission" date="2024-10" db="EMBL/GenBank/DDBJ databases">
        <title>Updated reference genomes for cyclostephanoid diatoms.</title>
        <authorList>
            <person name="Roberts W.R."/>
            <person name="Alverson A.J."/>
        </authorList>
    </citation>
    <scope>NUCLEOTIDE SEQUENCE [LARGE SCALE GENOMIC DNA]</scope>
    <source>
        <strain evidence="8 9">AJA232-27</strain>
    </source>
</reference>
<evidence type="ECO:0000256" key="7">
    <source>
        <dbReference type="SAM" id="MobiDB-lite"/>
    </source>
</evidence>
<feature type="region of interest" description="Disordered" evidence="7">
    <location>
        <begin position="1"/>
        <end position="75"/>
    </location>
</feature>
<dbReference type="PANTHER" id="PTHR13376:SF0">
    <property type="entry name" value="INTRAFLAGELLAR TRANSPORT PROTEIN 46 HOMOLOG"/>
    <property type="match status" value="1"/>
</dbReference>
<evidence type="ECO:0000256" key="6">
    <source>
        <dbReference type="ARBA" id="ARBA00023273"/>
    </source>
</evidence>
<accession>A0ABD3MES9</accession>
<evidence type="ECO:0000256" key="5">
    <source>
        <dbReference type="ARBA" id="ARBA00023212"/>
    </source>
</evidence>
<feature type="compositionally biased region" description="Low complexity" evidence="7">
    <location>
        <begin position="45"/>
        <end position="55"/>
    </location>
</feature>
<feature type="compositionally biased region" description="Polar residues" evidence="7">
    <location>
        <begin position="35"/>
        <end position="44"/>
    </location>
</feature>
<keyword evidence="4" id="KW-0969">Cilium</keyword>
<dbReference type="Proteomes" id="UP001530293">
    <property type="component" value="Unassembled WGS sequence"/>
</dbReference>
<dbReference type="AlphaFoldDB" id="A0ABD3MES9"/>
<sequence>MSDLKNKMNGISFDDSRDDSSANSEYSAKSRKKNSTFVNLPSMLSPSSRASANDDASIDDASNHARRKELPTPTVAKEFKLPNGIDFTSPPPPKVVARGIDAAILKVGNLHANEQQLSNHAKKKQTTTVRSISNAAENPYEIDKWIQSVSEVHIDNSKSEVRYQNRMPTIQELMQSWPEKLGAGLRDGTLDLPPADIDLSVEGYARIMCSLLGIPVYDGCVVESAHVLLHLFVEMQTTIGKL</sequence>
<gene>
    <name evidence="8" type="ORF">ACHAWU_000945</name>
</gene>
<dbReference type="EMBL" id="JALLBG020000137">
    <property type="protein sequence ID" value="KAL3762298.1"/>
    <property type="molecule type" value="Genomic_DNA"/>
</dbReference>
<evidence type="ECO:0000256" key="3">
    <source>
        <dbReference type="ARBA" id="ARBA00022490"/>
    </source>
</evidence>
<protein>
    <recommendedName>
        <fullName evidence="10">Intraflagellar transport protein 46 homolog</fullName>
    </recommendedName>
</protein>
<comment type="similarity">
    <text evidence="2">Belongs to the IFT46 family.</text>
</comment>
<name>A0ABD3MES9_9STRA</name>
<keyword evidence="9" id="KW-1185">Reference proteome</keyword>
<comment type="caution">
    <text evidence="8">The sequence shown here is derived from an EMBL/GenBank/DDBJ whole genome shotgun (WGS) entry which is preliminary data.</text>
</comment>
<organism evidence="8 9">
    <name type="scientific">Discostella pseudostelligera</name>
    <dbReference type="NCBI Taxonomy" id="259834"/>
    <lineage>
        <taxon>Eukaryota</taxon>
        <taxon>Sar</taxon>
        <taxon>Stramenopiles</taxon>
        <taxon>Ochrophyta</taxon>
        <taxon>Bacillariophyta</taxon>
        <taxon>Coscinodiscophyceae</taxon>
        <taxon>Thalassiosirophycidae</taxon>
        <taxon>Stephanodiscales</taxon>
        <taxon>Stephanodiscaceae</taxon>
        <taxon>Discostella</taxon>
    </lineage>
</organism>
<evidence type="ECO:0000256" key="2">
    <source>
        <dbReference type="ARBA" id="ARBA00007700"/>
    </source>
</evidence>
<proteinExistence type="inferred from homology"/>
<dbReference type="PANTHER" id="PTHR13376">
    <property type="entry name" value="INTRAFLAGELLAR TRANSPORT PROTEIN 46 HOMOLOG"/>
    <property type="match status" value="1"/>
</dbReference>
<evidence type="ECO:0000256" key="1">
    <source>
        <dbReference type="ARBA" id="ARBA00004120"/>
    </source>
</evidence>
<dbReference type="GO" id="GO:0120025">
    <property type="term" value="C:plasma membrane bounded cell projection"/>
    <property type="evidence" value="ECO:0007669"/>
    <property type="project" value="UniProtKB-ARBA"/>
</dbReference>
<evidence type="ECO:0000313" key="9">
    <source>
        <dbReference type="Proteomes" id="UP001530293"/>
    </source>
</evidence>
<dbReference type="InterPro" id="IPR022088">
    <property type="entry name" value="Intraflagellar_transp_cmplxB"/>
</dbReference>
<keyword evidence="6" id="KW-0966">Cell projection</keyword>
<evidence type="ECO:0000256" key="4">
    <source>
        <dbReference type="ARBA" id="ARBA00023069"/>
    </source>
</evidence>
<comment type="subcellular location">
    <subcellularLocation>
        <location evidence="1">Cytoplasm</location>
        <location evidence="1">Cytoskeleton</location>
        <location evidence="1">Cilium basal body</location>
    </subcellularLocation>
</comment>
<evidence type="ECO:0008006" key="10">
    <source>
        <dbReference type="Google" id="ProtNLM"/>
    </source>
</evidence>